<organism evidence="1">
    <name type="scientific">Rhizophagus irregularis (strain DAOM 181602 / DAOM 197198 / MUCL 43194)</name>
    <name type="common">Arbuscular mycorrhizal fungus</name>
    <name type="synonym">Glomus intraradices</name>
    <dbReference type="NCBI Taxonomy" id="747089"/>
    <lineage>
        <taxon>Eukaryota</taxon>
        <taxon>Fungi</taxon>
        <taxon>Fungi incertae sedis</taxon>
        <taxon>Mucoromycota</taxon>
        <taxon>Glomeromycotina</taxon>
        <taxon>Glomeromycetes</taxon>
        <taxon>Glomerales</taxon>
        <taxon>Glomeraceae</taxon>
        <taxon>Rhizophagus</taxon>
    </lineage>
</organism>
<dbReference type="AlphaFoldDB" id="U9U8Y8"/>
<proteinExistence type="predicted"/>
<accession>U9U8Y8</accession>
<dbReference type="EMBL" id="KI280675">
    <property type="protein sequence ID" value="ESA16855.1"/>
    <property type="molecule type" value="Genomic_DNA"/>
</dbReference>
<protein>
    <submittedName>
        <fullName evidence="1">Uncharacterized protein</fullName>
    </submittedName>
</protein>
<name>U9U8Y8_RHIID</name>
<dbReference type="HOGENOM" id="CLU_2086027_0_0_1"/>
<evidence type="ECO:0000313" key="1">
    <source>
        <dbReference type="EMBL" id="ESA16855.1"/>
    </source>
</evidence>
<sequence>MTEGGIRHVNMLQDKAQMFNLNTSEMRLRGETWRLQTLFGNILDFERGLLFNKNGEHLDLGNLKFGLIWSSINISKILYIEKVARRRKATHFCISIQKFCPRTSKYAYIHDSSVYKI</sequence>
<reference evidence="1" key="1">
    <citation type="submission" date="2013-07" db="EMBL/GenBank/DDBJ databases">
        <title>The genome of an arbuscular mycorrhizal fungus provides insights into the evolution of the oldest plant symbiosis.</title>
        <authorList>
            <consortium name="DOE Joint Genome Institute"/>
            <person name="Tisserant E."/>
            <person name="Malbreil M."/>
            <person name="Kuo A."/>
            <person name="Kohler A."/>
            <person name="Symeonidi A."/>
            <person name="Balestrini R."/>
            <person name="Charron P."/>
            <person name="Duensing N."/>
            <person name="Frei-dit-Frey N."/>
            <person name="Gianinazzi-Pearson V."/>
            <person name="Gilbert B."/>
            <person name="Handa Y."/>
            <person name="Hijri M."/>
            <person name="Kaul R."/>
            <person name="Kawaguchi M."/>
            <person name="Krajinski F."/>
            <person name="Lammers P."/>
            <person name="Lapierre D."/>
            <person name="Masclaux F.G."/>
            <person name="Murat C."/>
            <person name="Morin E."/>
            <person name="Ndikumana S."/>
            <person name="Pagni M."/>
            <person name="Petitpierre D."/>
            <person name="Requena N."/>
            <person name="Rosikiewicz P."/>
            <person name="Riley R."/>
            <person name="Saito K."/>
            <person name="San Clemente H."/>
            <person name="Shapiro H."/>
            <person name="van Tuinen D."/>
            <person name="Becard G."/>
            <person name="Bonfante P."/>
            <person name="Paszkowski U."/>
            <person name="Shachar-Hill Y."/>
            <person name="Young J.P."/>
            <person name="Sanders I.R."/>
            <person name="Henrissat B."/>
            <person name="Rensing S.A."/>
            <person name="Grigoriev I.V."/>
            <person name="Corradi N."/>
            <person name="Roux C."/>
            <person name="Martin F."/>
        </authorList>
    </citation>
    <scope>NUCLEOTIDE SEQUENCE</scope>
    <source>
        <strain evidence="1">DAOM 197198</strain>
    </source>
</reference>
<gene>
    <name evidence="1" type="ORF">GLOINDRAFT_94221</name>
</gene>